<name>G4R8L6_PELHB</name>
<dbReference type="GO" id="GO:0015920">
    <property type="term" value="P:lipopolysaccharide transport"/>
    <property type="evidence" value="ECO:0007669"/>
    <property type="project" value="TreeGrafter"/>
</dbReference>
<gene>
    <name evidence="5" type="ordered locus">KKY_3434</name>
</gene>
<sequence length="170" mass="17320">MTRFSLAIACFALLAGPAFGQSTASDPAGFGGLAAEADEQVNVTADSLEVLENENTALFSGNVVITQGTMRLEAPEVETRYGEGGPSDLESFSASGGRVNMAFDDQTVEADAADYDFGDRVLIFTGSVVVVNASGTVNADRLVIDTRAGTSSFSSAGGGGRVTSTFTPGG</sequence>
<evidence type="ECO:0000256" key="3">
    <source>
        <dbReference type="SAM" id="SignalP"/>
    </source>
</evidence>
<dbReference type="RefSeq" id="WP_014132565.1">
    <property type="nucleotide sequence ID" value="NC_016078.1"/>
</dbReference>
<dbReference type="InterPro" id="IPR052037">
    <property type="entry name" value="LPS_export_LptA"/>
</dbReference>
<protein>
    <recommendedName>
        <fullName evidence="4">Organic solvent tolerance-like N-terminal domain-containing protein</fullName>
    </recommendedName>
</protein>
<dbReference type="STRING" id="1082931.KKY_3434"/>
<evidence type="ECO:0000313" key="5">
    <source>
        <dbReference type="EMBL" id="AEQ53421.1"/>
    </source>
</evidence>
<keyword evidence="1 3" id="KW-0732">Signal</keyword>
<dbReference type="PANTHER" id="PTHR36504">
    <property type="entry name" value="LIPOPOLYSACCHARIDE EXPORT SYSTEM PROTEIN LPTA"/>
    <property type="match status" value="1"/>
</dbReference>
<dbReference type="GO" id="GO:0017089">
    <property type="term" value="F:glycolipid transfer activity"/>
    <property type="evidence" value="ECO:0007669"/>
    <property type="project" value="TreeGrafter"/>
</dbReference>
<evidence type="ECO:0000259" key="4">
    <source>
        <dbReference type="Pfam" id="PF03968"/>
    </source>
</evidence>
<dbReference type="Proteomes" id="UP000008850">
    <property type="component" value="Chromosome"/>
</dbReference>
<feature type="chain" id="PRO_5003467820" description="Organic solvent tolerance-like N-terminal domain-containing protein" evidence="3">
    <location>
        <begin position="21"/>
        <end position="170"/>
    </location>
</feature>
<feature type="domain" description="Organic solvent tolerance-like N-terminal" evidence="4">
    <location>
        <begin position="42"/>
        <end position="149"/>
    </location>
</feature>
<reference evidence="5 6" key="1">
    <citation type="journal article" date="2012" name="J. Bacteriol.">
        <title>Complete genome sequence of Pelagibacterium halotolerans B2T.</title>
        <authorList>
            <person name="Huo Y.Y."/>
            <person name="Cheng H."/>
            <person name="Han X.F."/>
            <person name="Jiang X.W."/>
            <person name="Sun C."/>
            <person name="Zhang X.Q."/>
            <person name="Zhu X.F."/>
            <person name="Liu Y.F."/>
            <person name="Li P.F."/>
            <person name="Ni P.X."/>
            <person name="Wu M."/>
        </authorList>
    </citation>
    <scope>NUCLEOTIDE SEQUENCE [LARGE SCALE GENOMIC DNA]</scope>
    <source>
        <strain evidence="6">DSM 22347 / JCM 15775 / CGMCC 1.7692 / B2</strain>
    </source>
</reference>
<dbReference type="KEGG" id="phl:KKY_3434"/>
<evidence type="ECO:0000313" key="6">
    <source>
        <dbReference type="Proteomes" id="UP000008850"/>
    </source>
</evidence>
<dbReference type="Gene3D" id="2.60.450.10">
    <property type="entry name" value="Lipopolysaccharide (LPS) transport protein A like domain"/>
    <property type="match status" value="1"/>
</dbReference>
<dbReference type="EMBL" id="CP003075">
    <property type="protein sequence ID" value="AEQ53421.1"/>
    <property type="molecule type" value="Genomic_DNA"/>
</dbReference>
<keyword evidence="6" id="KW-1185">Reference proteome</keyword>
<evidence type="ECO:0000256" key="2">
    <source>
        <dbReference type="SAM" id="MobiDB-lite"/>
    </source>
</evidence>
<dbReference type="PATRIC" id="fig|1082931.4.peg.3386"/>
<organism evidence="5 6">
    <name type="scientific">Pelagibacterium halotolerans (strain DSM 22347 / JCM 15775 / CGMCC 1.7692 / B2)</name>
    <dbReference type="NCBI Taxonomy" id="1082931"/>
    <lineage>
        <taxon>Bacteria</taxon>
        <taxon>Pseudomonadati</taxon>
        <taxon>Pseudomonadota</taxon>
        <taxon>Alphaproteobacteria</taxon>
        <taxon>Hyphomicrobiales</taxon>
        <taxon>Devosiaceae</taxon>
        <taxon>Pelagibacterium</taxon>
    </lineage>
</organism>
<dbReference type="Pfam" id="PF03968">
    <property type="entry name" value="LptD_N"/>
    <property type="match status" value="1"/>
</dbReference>
<dbReference type="GO" id="GO:0009279">
    <property type="term" value="C:cell outer membrane"/>
    <property type="evidence" value="ECO:0007669"/>
    <property type="project" value="TreeGrafter"/>
</dbReference>
<dbReference type="AlphaFoldDB" id="G4R8L6"/>
<dbReference type="eggNOG" id="COG1934">
    <property type="taxonomic scope" value="Bacteria"/>
</dbReference>
<dbReference type="PANTHER" id="PTHR36504:SF1">
    <property type="entry name" value="LIPOPOLYSACCHARIDE EXPORT SYSTEM PROTEIN LPTA"/>
    <property type="match status" value="1"/>
</dbReference>
<dbReference type="HOGENOM" id="CLU_095993_0_2_5"/>
<feature type="region of interest" description="Disordered" evidence="2">
    <location>
        <begin position="151"/>
        <end position="170"/>
    </location>
</feature>
<evidence type="ECO:0000256" key="1">
    <source>
        <dbReference type="ARBA" id="ARBA00022729"/>
    </source>
</evidence>
<proteinExistence type="predicted"/>
<dbReference type="InterPro" id="IPR005653">
    <property type="entry name" value="OstA-like_N"/>
</dbReference>
<dbReference type="GO" id="GO:0030288">
    <property type="term" value="C:outer membrane-bounded periplasmic space"/>
    <property type="evidence" value="ECO:0007669"/>
    <property type="project" value="TreeGrafter"/>
</dbReference>
<accession>G4R8L6</accession>
<feature type="signal peptide" evidence="3">
    <location>
        <begin position="1"/>
        <end position="20"/>
    </location>
</feature>